<gene>
    <name evidence="1" type="ORF">NGM45_09055</name>
</gene>
<accession>A0ABT3EQW8</accession>
<dbReference type="GeneID" id="301197981"/>
<keyword evidence="2" id="KW-1185">Reference proteome</keyword>
<dbReference type="EMBL" id="JAOXJG010000005">
    <property type="protein sequence ID" value="MCW1239218.1"/>
    <property type="molecule type" value="Genomic_DNA"/>
</dbReference>
<dbReference type="RefSeq" id="WP_264461540.1">
    <property type="nucleotide sequence ID" value="NZ_JAOXJG010000005.1"/>
</dbReference>
<comment type="caution">
    <text evidence="1">The sequence shown here is derived from an EMBL/GenBank/DDBJ whole genome shotgun (WGS) entry which is preliminary data.</text>
</comment>
<sequence>MALAGWDSNQMIAASKPLLDLATAGALDLAKASDIVTKKYWSVVEKSAA</sequence>
<proteinExistence type="predicted"/>
<evidence type="ECO:0000313" key="1">
    <source>
        <dbReference type="EMBL" id="MCW1239218.1"/>
    </source>
</evidence>
<name>A0ABT3EQW8_9BACI</name>
<evidence type="ECO:0000313" key="2">
    <source>
        <dbReference type="Proteomes" id="UP001060566"/>
    </source>
</evidence>
<protein>
    <submittedName>
        <fullName evidence="1">Uncharacterized protein</fullName>
    </submittedName>
</protein>
<organism evidence="1 2">
    <name type="scientific">Bacillus pretiosus</name>
    <dbReference type="NCBI Taxonomy" id="2983392"/>
    <lineage>
        <taxon>Bacteria</taxon>
        <taxon>Bacillati</taxon>
        <taxon>Bacillota</taxon>
        <taxon>Bacilli</taxon>
        <taxon>Bacillales</taxon>
        <taxon>Bacillaceae</taxon>
        <taxon>Bacillus</taxon>
    </lineage>
</organism>
<dbReference type="Proteomes" id="UP001060566">
    <property type="component" value="Unassembled WGS sequence"/>
</dbReference>
<reference evidence="1" key="1">
    <citation type="submission" date="2022-10" db="EMBL/GenBank/DDBJ databases">
        <title>De novo draft assembly of the Pseudomonas pretiosus genome isolated from the plants rhizorohere.</title>
        <authorList>
            <person name="Robas M."/>
            <person name="Fernandez V.M."/>
            <person name="Provanza A."/>
            <person name="Jimenez P.A."/>
        </authorList>
    </citation>
    <scope>NUCLEOTIDE SEQUENCE</scope>
    <source>
        <strain evidence="1">SAICEU11T</strain>
    </source>
</reference>